<dbReference type="Proteomes" id="UP000275078">
    <property type="component" value="Unassembled WGS sequence"/>
</dbReference>
<accession>A0A3N4ILB4</accession>
<name>A0A3N4ILB4_ASCIM</name>
<proteinExistence type="predicted"/>
<feature type="region of interest" description="Disordered" evidence="1">
    <location>
        <begin position="215"/>
        <end position="240"/>
    </location>
</feature>
<evidence type="ECO:0000313" key="2">
    <source>
        <dbReference type="EMBL" id="RPA82404.1"/>
    </source>
</evidence>
<feature type="region of interest" description="Disordered" evidence="1">
    <location>
        <begin position="255"/>
        <end position="322"/>
    </location>
</feature>
<gene>
    <name evidence="2" type="ORF">BJ508DRAFT_305796</name>
</gene>
<dbReference type="AlphaFoldDB" id="A0A3N4ILB4"/>
<organism evidence="2 3">
    <name type="scientific">Ascobolus immersus RN42</name>
    <dbReference type="NCBI Taxonomy" id="1160509"/>
    <lineage>
        <taxon>Eukaryota</taxon>
        <taxon>Fungi</taxon>
        <taxon>Dikarya</taxon>
        <taxon>Ascomycota</taxon>
        <taxon>Pezizomycotina</taxon>
        <taxon>Pezizomycetes</taxon>
        <taxon>Pezizales</taxon>
        <taxon>Ascobolaceae</taxon>
        <taxon>Ascobolus</taxon>
    </lineage>
</organism>
<dbReference type="EMBL" id="ML119672">
    <property type="protein sequence ID" value="RPA82404.1"/>
    <property type="molecule type" value="Genomic_DNA"/>
</dbReference>
<evidence type="ECO:0000256" key="1">
    <source>
        <dbReference type="SAM" id="MobiDB-lite"/>
    </source>
</evidence>
<evidence type="ECO:0000313" key="3">
    <source>
        <dbReference type="Proteomes" id="UP000275078"/>
    </source>
</evidence>
<reference evidence="2 3" key="1">
    <citation type="journal article" date="2018" name="Nat. Ecol. Evol.">
        <title>Pezizomycetes genomes reveal the molecular basis of ectomycorrhizal truffle lifestyle.</title>
        <authorList>
            <person name="Murat C."/>
            <person name="Payen T."/>
            <person name="Noel B."/>
            <person name="Kuo A."/>
            <person name="Morin E."/>
            <person name="Chen J."/>
            <person name="Kohler A."/>
            <person name="Krizsan K."/>
            <person name="Balestrini R."/>
            <person name="Da Silva C."/>
            <person name="Montanini B."/>
            <person name="Hainaut M."/>
            <person name="Levati E."/>
            <person name="Barry K.W."/>
            <person name="Belfiori B."/>
            <person name="Cichocki N."/>
            <person name="Clum A."/>
            <person name="Dockter R.B."/>
            <person name="Fauchery L."/>
            <person name="Guy J."/>
            <person name="Iotti M."/>
            <person name="Le Tacon F."/>
            <person name="Lindquist E.A."/>
            <person name="Lipzen A."/>
            <person name="Malagnac F."/>
            <person name="Mello A."/>
            <person name="Molinier V."/>
            <person name="Miyauchi S."/>
            <person name="Poulain J."/>
            <person name="Riccioni C."/>
            <person name="Rubini A."/>
            <person name="Sitrit Y."/>
            <person name="Splivallo R."/>
            <person name="Traeger S."/>
            <person name="Wang M."/>
            <person name="Zifcakova L."/>
            <person name="Wipf D."/>
            <person name="Zambonelli A."/>
            <person name="Paolocci F."/>
            <person name="Nowrousian M."/>
            <person name="Ottonello S."/>
            <person name="Baldrian P."/>
            <person name="Spatafora J.W."/>
            <person name="Henrissat B."/>
            <person name="Nagy L.G."/>
            <person name="Aury J.M."/>
            <person name="Wincker P."/>
            <person name="Grigoriev I.V."/>
            <person name="Bonfante P."/>
            <person name="Martin F.M."/>
        </authorList>
    </citation>
    <scope>NUCLEOTIDE SEQUENCE [LARGE SCALE GENOMIC DNA]</scope>
    <source>
        <strain evidence="2 3">RN42</strain>
    </source>
</reference>
<protein>
    <submittedName>
        <fullName evidence="2">Uncharacterized protein</fullName>
    </submittedName>
</protein>
<sequence>MAYLFRSEFTDNVTAVLPLPGVCNDCGLLKSKHNGSTECVYVQADNSVSMEGAVVPAMDTFGKFVKAIGQGELGIAFQSMTDKYGTPGPVTGWVRIGPNEARVRDMLDVGHAVYGKITFVSDCFDYAGGTKNRAFTVEWKVRGLYDNHDGRLGTNIAAPIIGLPCGQEIIYFQGPEREVKKTADIASQTVISMTNPDPNSIVEHGRPSLEAAAAKPEAPAQMEVAERKGGHDNISSDAISNPYVPYVCSSPPRLAREKRARQEQLAGAAEQEAPKPKKRRVFSDRIDIVDEEELNQSGGVEDNHRDSSKIPPSSPPPRPAPSSIIAAAITARAAARSDQAASTTTDRAQVVHDSALATGDGVSTTISGVSSFIHPRTLLANRGSQAISPSESFRNDADRGEVVETLFARARASVGMEALEVLRALDRIGRIEGQNNF</sequence>
<keyword evidence="3" id="KW-1185">Reference proteome</keyword>